<dbReference type="PROSITE" id="PS50853">
    <property type="entry name" value="FN3"/>
    <property type="match status" value="2"/>
</dbReference>
<keyword evidence="1" id="KW-0677">Repeat</keyword>
<dbReference type="SUPFAM" id="SSF49265">
    <property type="entry name" value="Fibronectin type III"/>
    <property type="match status" value="2"/>
</dbReference>
<dbReference type="PANTHER" id="PTHR46708">
    <property type="entry name" value="TENASCIN"/>
    <property type="match status" value="1"/>
</dbReference>
<evidence type="ECO:0000256" key="3">
    <source>
        <dbReference type="SAM" id="MobiDB-lite"/>
    </source>
</evidence>
<gene>
    <name evidence="5" type="primary">PTPRJ</name>
</gene>
<dbReference type="EMBL" id="GABC01004451">
    <property type="protein sequence ID" value="JAA06887.1"/>
    <property type="molecule type" value="mRNA"/>
</dbReference>
<dbReference type="InterPro" id="IPR036116">
    <property type="entry name" value="FN3_sf"/>
</dbReference>
<dbReference type="InterPro" id="IPR050991">
    <property type="entry name" value="ECM_Regulatory_Proteins"/>
</dbReference>
<evidence type="ECO:0000313" key="5">
    <source>
        <dbReference type="EMBL" id="JAA06887.1"/>
    </source>
</evidence>
<dbReference type="Pfam" id="PF00041">
    <property type="entry name" value="fn3"/>
    <property type="match status" value="2"/>
</dbReference>
<comment type="similarity">
    <text evidence="2">Belongs to the protein-tyrosine phosphatase family. Receptor class 3 subfamily.</text>
</comment>
<evidence type="ECO:0000256" key="1">
    <source>
        <dbReference type="ARBA" id="ARBA00022737"/>
    </source>
</evidence>
<reference evidence="5" key="1">
    <citation type="submission" date="2012-10" db="EMBL/GenBank/DDBJ databases">
        <title>De novo assembly of the reference chimpanzee transcriptome from NextGen mRNA sequences.</title>
        <authorList>
            <person name="Maudhoo M.D."/>
            <person name="Meehan D.T."/>
            <person name="Norgren R.B.Jr."/>
        </authorList>
    </citation>
    <scope>NUCLEOTIDE SEQUENCE</scope>
    <source>
        <tissue evidence="5">Adipose stromal</tissue>
    </source>
</reference>
<feature type="domain" description="Fibronectin type-III" evidence="4">
    <location>
        <begin position="423"/>
        <end position="511"/>
    </location>
</feature>
<feature type="region of interest" description="Disordered" evidence="3">
    <location>
        <begin position="121"/>
        <end position="179"/>
    </location>
</feature>
<dbReference type="CDD" id="cd00063">
    <property type="entry name" value="FN3"/>
    <property type="match status" value="3"/>
</dbReference>
<dbReference type="FunFam" id="2.60.40.10:FF:000362">
    <property type="entry name" value="Receptor-type tyrosine-protein phosphatase eta"/>
    <property type="match status" value="3"/>
</dbReference>
<feature type="region of interest" description="Disordered" evidence="3">
    <location>
        <begin position="333"/>
        <end position="382"/>
    </location>
</feature>
<dbReference type="Gene3D" id="2.60.40.10">
    <property type="entry name" value="Immunoglobulins"/>
    <property type="match status" value="4"/>
</dbReference>
<dbReference type="PANTHER" id="PTHR46708:SF2">
    <property type="entry name" value="FIBRONECTIN TYPE-III DOMAIN-CONTAINING PROTEIN"/>
    <property type="match status" value="1"/>
</dbReference>
<organism evidence="5">
    <name type="scientific">Pan troglodytes</name>
    <name type="common">Chimpanzee</name>
    <dbReference type="NCBI Taxonomy" id="9598"/>
    <lineage>
        <taxon>Eukaryota</taxon>
        <taxon>Metazoa</taxon>
        <taxon>Chordata</taxon>
        <taxon>Craniata</taxon>
        <taxon>Vertebrata</taxon>
        <taxon>Euteleostomi</taxon>
        <taxon>Mammalia</taxon>
        <taxon>Eutheria</taxon>
        <taxon>Euarchontoglires</taxon>
        <taxon>Primates</taxon>
        <taxon>Haplorrhini</taxon>
        <taxon>Catarrhini</taxon>
        <taxon>Hominidae</taxon>
        <taxon>Pan</taxon>
    </lineage>
</organism>
<feature type="compositionally biased region" description="Gly residues" evidence="3">
    <location>
        <begin position="1"/>
        <end position="12"/>
    </location>
</feature>
<feature type="compositionally biased region" description="Polar residues" evidence="3">
    <location>
        <begin position="144"/>
        <end position="174"/>
    </location>
</feature>
<evidence type="ECO:0000256" key="2">
    <source>
        <dbReference type="ARBA" id="ARBA00025789"/>
    </source>
</evidence>
<dbReference type="InterPro" id="IPR013783">
    <property type="entry name" value="Ig-like_fold"/>
</dbReference>
<accession>K7BJR4</accession>
<feature type="compositionally biased region" description="Basic residues" evidence="3">
    <location>
        <begin position="16"/>
        <end position="26"/>
    </location>
</feature>
<feature type="domain" description="Fibronectin type-III" evidence="4">
    <location>
        <begin position="176"/>
        <end position="264"/>
    </location>
</feature>
<name>K7BJR4_PANTR</name>
<sequence length="594" mass="62984">MSPGKPGAGGAGTRRTGWRRRRRRRRQEAATTVPGLGRTAGPDSRVRGTFQGARGMKPAAREARLPPRSPGLRWALPLLLLLLRLGQILCAGGTPSPIPDPSVATVATGENGITQISSTAESFHKQNGTGTTQVETNTSEDGESSGANDSLRTPEQGSNGTDGASQKTPSSTGPSPVFDIKAVSISPTNVILTWKSNDTAASEYKYVVKNKMENEKTVTVVHQPWCNITGLRPATSYVFSITPGIGNETWGDPRVIKVITVPIPVSDLRVALTGVRKAALSWSNGNGTASCRVLLESIGSHEELTQDSRLQVNISGLKPGVQYNINPYLLQSNKTKGDPLGTEGGLDASNTERSRAGSPTAPVHDESLLGPVDPSSGQQSQDTEVLLVGLEPGTRYNATVYSQAANGTEGQPQAIEFRTNAIQVFDVTAVNISATSLTLIWKVSDNESSSNYTYKIHVAGETDSSNLNVSEPRAVIPGLRSSTFYNITVCPVLGDIEGTPGFLQVHTPPVPVSDFRVTVVSTTEIGLAWSSHDAESFQMHITQEGAGNSRVEITTNQSIIIGGLFPGTKYCFEIVPKGPNGTEGASRTVCNRTG</sequence>
<proteinExistence type="evidence at transcript level"/>
<evidence type="ECO:0000259" key="4">
    <source>
        <dbReference type="PROSITE" id="PS50853"/>
    </source>
</evidence>
<dbReference type="InterPro" id="IPR003961">
    <property type="entry name" value="FN3_dom"/>
</dbReference>
<dbReference type="AlphaFoldDB" id="K7BJR4"/>
<keyword evidence="5" id="KW-0675">Receptor</keyword>
<protein>
    <submittedName>
        <fullName evidence="5">Protein tyrosine phosphatase, receptor type, J</fullName>
    </submittedName>
</protein>
<feature type="region of interest" description="Disordered" evidence="3">
    <location>
        <begin position="1"/>
        <end position="68"/>
    </location>
</feature>
<dbReference type="SMART" id="SM00060">
    <property type="entry name" value="FN3"/>
    <property type="match status" value="4"/>
</dbReference>
<feature type="compositionally biased region" description="Polar residues" evidence="3">
    <location>
        <begin position="121"/>
        <end position="137"/>
    </location>
</feature>